<evidence type="ECO:0000313" key="9">
    <source>
        <dbReference type="Proteomes" id="UP001314263"/>
    </source>
</evidence>
<feature type="transmembrane region" description="Helical" evidence="7">
    <location>
        <begin position="384"/>
        <end position="405"/>
    </location>
</feature>
<gene>
    <name evidence="8" type="primary">DIT2</name>
    <name evidence="8" type="ORF">CVIRNUC_001276</name>
</gene>
<organism evidence="8 9">
    <name type="scientific">Coccomyxa viridis</name>
    <dbReference type="NCBI Taxonomy" id="1274662"/>
    <lineage>
        <taxon>Eukaryota</taxon>
        <taxon>Viridiplantae</taxon>
        <taxon>Chlorophyta</taxon>
        <taxon>core chlorophytes</taxon>
        <taxon>Trebouxiophyceae</taxon>
        <taxon>Trebouxiophyceae incertae sedis</taxon>
        <taxon>Coccomyxaceae</taxon>
        <taxon>Coccomyxa</taxon>
    </lineage>
</organism>
<evidence type="ECO:0000256" key="7">
    <source>
        <dbReference type="SAM" id="Phobius"/>
    </source>
</evidence>
<dbReference type="NCBIfam" id="TIGR00785">
    <property type="entry name" value="dass"/>
    <property type="match status" value="1"/>
</dbReference>
<keyword evidence="6 7" id="KW-0472">Membrane</keyword>
<evidence type="ECO:0000256" key="1">
    <source>
        <dbReference type="ARBA" id="ARBA00004478"/>
    </source>
</evidence>
<dbReference type="Proteomes" id="UP001314263">
    <property type="component" value="Unassembled WGS sequence"/>
</dbReference>
<evidence type="ECO:0000256" key="6">
    <source>
        <dbReference type="ARBA" id="ARBA00023136"/>
    </source>
</evidence>
<name>A0AAV1HVL8_9CHLO</name>
<feature type="transmembrane region" description="Helical" evidence="7">
    <location>
        <begin position="177"/>
        <end position="196"/>
    </location>
</feature>
<feature type="transmembrane region" description="Helical" evidence="7">
    <location>
        <begin position="417"/>
        <end position="441"/>
    </location>
</feature>
<comment type="subcellular location">
    <subcellularLocation>
        <location evidence="1">Plastid</location>
        <location evidence="1">Chloroplast inner membrane</location>
        <topology evidence="1">Multi-pass membrane protein</topology>
    </subcellularLocation>
</comment>
<protein>
    <submittedName>
        <fullName evidence="8">Cytochrome P450-dit2</fullName>
    </submittedName>
</protein>
<dbReference type="GO" id="GO:0009706">
    <property type="term" value="C:chloroplast inner membrane"/>
    <property type="evidence" value="ECO:0007669"/>
    <property type="project" value="UniProtKB-SubCell"/>
</dbReference>
<evidence type="ECO:0000313" key="8">
    <source>
        <dbReference type="EMBL" id="CAK0740783.1"/>
    </source>
</evidence>
<dbReference type="Pfam" id="PF00939">
    <property type="entry name" value="Na_sulph_symp"/>
    <property type="match status" value="1"/>
</dbReference>
<dbReference type="InterPro" id="IPR030676">
    <property type="entry name" value="CitT-rel"/>
</dbReference>
<dbReference type="GO" id="GO:0015140">
    <property type="term" value="F:malate transmembrane transporter activity"/>
    <property type="evidence" value="ECO:0007669"/>
    <property type="project" value="UniProtKB-ARBA"/>
</dbReference>
<sequence>MLQGVNACVTQRLGLSACTPRGSPATARPTMCVSVRQLSHGNARPSGDLSLESFRPSRVTMLRQRRQYMYRVHASAAVAAGDPAEAAKTPSKPWPGVKVVPLLGSGAIGLALRFLVPIPSGLSTQAWTLLSIFVSTIAGLVLEPLPTGAWAFLAVTVTIFTKTLSFQQAFIAFQNDVIWLIVVSFFFAAGFQKTGLGERVANMFVAACGKSTLGLAYGLSIAEAFLAPAMPSTTARAGGIFMPIINSLALSSGSEPGKPSAGKLGKFLVQAQFQGSVHSSALFLTAAAQNLLCMKLATELGVAIPNPWVTWFKGALVPAALGLLVTPLLMFKLVPPEVKDTPEAPKQAREALQRMGPMSRDQIIMSATMAGAVVLWVLGDQLQIPAVTAAMLGLCSLLLTGVLKWRDCLEYSAAWDTLFWFAVLVGMSGQLNSSGVIKYFADVVGGKLTAMNLGWQPVFGLLNLAYFGLHYMFASQTAHVGALYAAFLAMMLSAGVPGVLAALSLAYVSNLFGSITHYGSGQGAVYYGAGFVTLQEVFSIGGVMAFVNILIWAGAGSIWWKMCGFF</sequence>
<evidence type="ECO:0000256" key="4">
    <source>
        <dbReference type="ARBA" id="ARBA00022780"/>
    </source>
</evidence>
<accession>A0AAV1HVL8</accession>
<feature type="transmembrane region" description="Helical" evidence="7">
    <location>
        <begin position="453"/>
        <end position="473"/>
    </location>
</feature>
<dbReference type="EMBL" id="CAUYUE010000002">
    <property type="protein sequence ID" value="CAK0740783.1"/>
    <property type="molecule type" value="Genomic_DNA"/>
</dbReference>
<keyword evidence="9" id="KW-1185">Reference proteome</keyword>
<keyword evidence="4" id="KW-0934">Plastid</keyword>
<keyword evidence="3 7" id="KW-0812">Transmembrane</keyword>
<proteinExistence type="inferred from homology"/>
<feature type="transmembrane region" description="Helical" evidence="7">
    <location>
        <begin position="485"/>
        <end position="508"/>
    </location>
</feature>
<reference evidence="8 9" key="1">
    <citation type="submission" date="2023-10" db="EMBL/GenBank/DDBJ databases">
        <authorList>
            <person name="Maclean D."/>
            <person name="Macfadyen A."/>
        </authorList>
    </citation>
    <scope>NUCLEOTIDE SEQUENCE [LARGE SCALE GENOMIC DNA]</scope>
</reference>
<dbReference type="AlphaFoldDB" id="A0AAV1HVL8"/>
<comment type="similarity">
    <text evidence="2">Belongs to the SLC13A/DASS transporter (TC 2.A.47) family. DIT1 subfamily.</text>
</comment>
<keyword evidence="4" id="KW-1001">Plastid inner membrane</keyword>
<comment type="caution">
    <text evidence="8">The sequence shown here is derived from an EMBL/GenBank/DDBJ whole genome shotgun (WGS) entry which is preliminary data.</text>
</comment>
<evidence type="ECO:0000256" key="5">
    <source>
        <dbReference type="ARBA" id="ARBA00022989"/>
    </source>
</evidence>
<feature type="transmembrane region" description="Helical" evidence="7">
    <location>
        <begin position="362"/>
        <end position="378"/>
    </location>
</feature>
<feature type="transmembrane region" description="Helical" evidence="7">
    <location>
        <begin position="537"/>
        <end position="560"/>
    </location>
</feature>
<dbReference type="InterPro" id="IPR001898">
    <property type="entry name" value="SLC13A/DASS"/>
</dbReference>
<keyword evidence="5 7" id="KW-1133">Transmembrane helix</keyword>
<evidence type="ECO:0000256" key="3">
    <source>
        <dbReference type="ARBA" id="ARBA00022692"/>
    </source>
</evidence>
<dbReference type="PANTHER" id="PTHR42826">
    <property type="entry name" value="DICARBOXYLATE TRANSPORTER 2.1, CHLOROPLASTIC"/>
    <property type="match status" value="1"/>
</dbReference>
<evidence type="ECO:0000256" key="2">
    <source>
        <dbReference type="ARBA" id="ARBA00007349"/>
    </source>
</evidence>